<dbReference type="InterPro" id="IPR006059">
    <property type="entry name" value="SBP"/>
</dbReference>
<dbReference type="PANTHER" id="PTHR43649:SF31">
    <property type="entry name" value="SN-GLYCEROL-3-PHOSPHATE-BINDING PERIPLASMIC PROTEIN UGPB"/>
    <property type="match status" value="1"/>
</dbReference>
<evidence type="ECO:0000256" key="2">
    <source>
        <dbReference type="ARBA" id="ARBA00008520"/>
    </source>
</evidence>
<comment type="subcellular location">
    <subcellularLocation>
        <location evidence="1">Cell envelope</location>
    </subcellularLocation>
</comment>
<keyword evidence="4 6" id="KW-0732">Signal</keyword>
<dbReference type="Proteomes" id="UP000244910">
    <property type="component" value="Chromosome"/>
</dbReference>
<evidence type="ECO:0000256" key="6">
    <source>
        <dbReference type="SAM" id="SignalP"/>
    </source>
</evidence>
<feature type="region of interest" description="Disordered" evidence="5">
    <location>
        <begin position="420"/>
        <end position="448"/>
    </location>
</feature>
<dbReference type="PROSITE" id="PS51257">
    <property type="entry name" value="PROKAR_LIPOPROTEIN"/>
    <property type="match status" value="1"/>
</dbReference>
<dbReference type="InterPro" id="IPR050490">
    <property type="entry name" value="Bact_solute-bd_prot1"/>
</dbReference>
<dbReference type="RefSeq" id="WP_032078312.1">
    <property type="nucleotide sequence ID" value="NZ_CP020953.1"/>
</dbReference>
<reference evidence="8" key="1">
    <citation type="submission" date="2017-04" db="EMBL/GenBank/DDBJ databases">
        <authorList>
            <person name="Song Y."/>
            <person name="Cho B.-K."/>
        </authorList>
    </citation>
    <scope>NUCLEOTIDE SEQUENCE [LARGE SCALE GENOMIC DNA]</scope>
    <source>
        <strain evidence="8">SL1</strain>
    </source>
</reference>
<dbReference type="OrthoDB" id="9795467at2"/>
<dbReference type="GO" id="GO:0030313">
    <property type="term" value="C:cell envelope"/>
    <property type="evidence" value="ECO:0007669"/>
    <property type="project" value="UniProtKB-SubCell"/>
</dbReference>
<evidence type="ECO:0000256" key="3">
    <source>
        <dbReference type="ARBA" id="ARBA00022448"/>
    </source>
</evidence>
<feature type="chain" id="PRO_5038369704" evidence="6">
    <location>
        <begin position="21"/>
        <end position="448"/>
    </location>
</feature>
<organism evidence="7 8">
    <name type="scientific">Clostridium drakei</name>
    <dbReference type="NCBI Taxonomy" id="332101"/>
    <lineage>
        <taxon>Bacteria</taxon>
        <taxon>Bacillati</taxon>
        <taxon>Bacillota</taxon>
        <taxon>Clostridia</taxon>
        <taxon>Eubacteriales</taxon>
        <taxon>Clostridiaceae</taxon>
        <taxon>Clostridium</taxon>
    </lineage>
</organism>
<dbReference type="EMBL" id="CP020953">
    <property type="protein sequence ID" value="AWI06440.1"/>
    <property type="molecule type" value="Genomic_DNA"/>
</dbReference>
<sequence>MKKRLISLITASLMVTGMLAGCGNGSNSASGSGKPTEITFWHSMGGKNGQAITKMVNDFNSSHKDIKVNAQYQGKYDEAINKLKSAKKGNGGPDVMQVYDIGTRFMIDSKWVVPMQKFIDAEKYDTSQLEPNILGYYTVNNKLYSMPFNTSTPILYYNKTAFKEAGLDPNNPPKTFEDIEKCAAALAKKDGSGNVSQYGYAMAIYGWFFEQFIVKQGANYENNGNGRESAPTVVEFDKNGSALKVLKEWKKLVDSGNVGNFGRNEDDTENAFIAGKTAMYIESTADLKSDLSAIGGRFELGTAFLPSFEGVNDGGVSIGGASLWALDNKDEAKQKATWEFIKFMVSPDEQAYWNTQTGYFPVTQKAYDVQVMKDNLKKYPQFQTAIDQLHASPKTAKGALMSVFPEARQTVEKNIEEMLQSKQTPEEAVKNSATSINEAIDKYNKSNK</sequence>
<feature type="compositionally biased region" description="Basic and acidic residues" evidence="5">
    <location>
        <begin position="439"/>
        <end position="448"/>
    </location>
</feature>
<evidence type="ECO:0000256" key="1">
    <source>
        <dbReference type="ARBA" id="ARBA00004196"/>
    </source>
</evidence>
<proteinExistence type="inferred from homology"/>
<dbReference type="SUPFAM" id="SSF53850">
    <property type="entry name" value="Periplasmic binding protein-like II"/>
    <property type="match status" value="1"/>
</dbReference>
<dbReference type="Gene3D" id="3.40.190.10">
    <property type="entry name" value="Periplasmic binding protein-like II"/>
    <property type="match status" value="2"/>
</dbReference>
<protein>
    <submittedName>
        <fullName evidence="7">ABC transporter substrate-binding protein</fullName>
    </submittedName>
</protein>
<feature type="signal peptide" evidence="6">
    <location>
        <begin position="1"/>
        <end position="20"/>
    </location>
</feature>
<keyword evidence="8" id="KW-1185">Reference proteome</keyword>
<name>A0A2U8DUY6_9CLOT</name>
<evidence type="ECO:0000313" key="8">
    <source>
        <dbReference type="Proteomes" id="UP000244910"/>
    </source>
</evidence>
<dbReference type="KEGG" id="cdrk:B9W14_18695"/>
<evidence type="ECO:0000256" key="5">
    <source>
        <dbReference type="SAM" id="MobiDB-lite"/>
    </source>
</evidence>
<evidence type="ECO:0000256" key="4">
    <source>
        <dbReference type="ARBA" id="ARBA00022729"/>
    </source>
</evidence>
<comment type="similarity">
    <text evidence="2">Belongs to the bacterial solute-binding protein 1 family.</text>
</comment>
<dbReference type="PANTHER" id="PTHR43649">
    <property type="entry name" value="ARABINOSE-BINDING PROTEIN-RELATED"/>
    <property type="match status" value="1"/>
</dbReference>
<gene>
    <name evidence="7" type="ORF">B9W14_18695</name>
</gene>
<keyword evidence="3" id="KW-0813">Transport</keyword>
<evidence type="ECO:0000313" key="7">
    <source>
        <dbReference type="EMBL" id="AWI06440.1"/>
    </source>
</evidence>
<dbReference type="AlphaFoldDB" id="A0A2U8DUY6"/>
<dbReference type="CDD" id="cd14748">
    <property type="entry name" value="PBP2_UgpB"/>
    <property type="match status" value="1"/>
</dbReference>
<accession>A0A2U8DUY6</accession>
<dbReference type="Pfam" id="PF13416">
    <property type="entry name" value="SBP_bac_8"/>
    <property type="match status" value="1"/>
</dbReference>